<keyword evidence="4" id="KW-1003">Cell membrane</keyword>
<comment type="subcellular location">
    <subcellularLocation>
        <location evidence="1">Cell membrane</location>
        <topology evidence="1">Multi-pass membrane protein</topology>
    </subcellularLocation>
</comment>
<sequence length="430" mass="45439">MGNAMEWFDFGIYSYLAVVIGKVFFPGSGDELISSLAAFAVAFLVRPIGGLFFGMLGDRIGRRSILATTIIAMAVATFSIGLIPSYASIGIWSPVLLYVARLVQGFSTGGEYSGASTFVTEFAPDRRRGFLASFLEVGTISGFVAGAALVTGLTAALGDAAMESWGWRVPFLLAGPLGIIGLYLRLRLSETPAFASMNEQAHARSGGSRLCDIVFEHSRVVLLCMAVVLALNVTNYLVLTYMPNYLSATLGYNTTHSLLLSLLTMLVMLAAIPFVGWLGDRIGRRPVLLAACVGYLALSLPALWLLKQGYIGAILAGLLILGLCQTLFIGTTSSTLPAMFPTAIRYGGLSIAYNVSASLFGGTAPLVAEWLVRITGNDYMPALYAMLAALVGLLAVLLMQETSGRPLEGSAPTISTDEAHSLQTAAAAAQ</sequence>
<feature type="transmembrane region" description="Helical" evidence="9">
    <location>
        <begin position="310"/>
        <end position="331"/>
    </location>
</feature>
<keyword evidence="8 9" id="KW-0472">Membrane</keyword>
<dbReference type="InterPro" id="IPR051084">
    <property type="entry name" value="H+-coupled_symporters"/>
</dbReference>
<dbReference type="OrthoDB" id="9783227at2"/>
<organism evidence="11 12">
    <name type="scientific">Bradyrhizobium cytisi</name>
    <dbReference type="NCBI Taxonomy" id="515489"/>
    <lineage>
        <taxon>Bacteria</taxon>
        <taxon>Pseudomonadati</taxon>
        <taxon>Pseudomonadota</taxon>
        <taxon>Alphaproteobacteria</taxon>
        <taxon>Hyphomicrobiales</taxon>
        <taxon>Nitrobacteraceae</taxon>
        <taxon>Bradyrhizobium</taxon>
    </lineage>
</organism>
<evidence type="ECO:0000256" key="1">
    <source>
        <dbReference type="ARBA" id="ARBA00004651"/>
    </source>
</evidence>
<dbReference type="PANTHER" id="PTHR43528">
    <property type="entry name" value="ALPHA-KETOGLUTARATE PERMEASE"/>
    <property type="match status" value="1"/>
</dbReference>
<evidence type="ECO:0000256" key="7">
    <source>
        <dbReference type="ARBA" id="ARBA00022989"/>
    </source>
</evidence>
<feature type="transmembrane region" description="Helical" evidence="9">
    <location>
        <begin position="343"/>
        <end position="367"/>
    </location>
</feature>
<accession>A0A5S4X1Z5</accession>
<evidence type="ECO:0000256" key="8">
    <source>
        <dbReference type="ARBA" id="ARBA00023136"/>
    </source>
</evidence>
<dbReference type="InterPro" id="IPR005829">
    <property type="entry name" value="Sugar_transporter_CS"/>
</dbReference>
<feature type="transmembrane region" description="Helical" evidence="9">
    <location>
        <begin position="165"/>
        <end position="184"/>
    </location>
</feature>
<dbReference type="InterPro" id="IPR036259">
    <property type="entry name" value="MFS_trans_sf"/>
</dbReference>
<evidence type="ECO:0000256" key="9">
    <source>
        <dbReference type="SAM" id="Phobius"/>
    </source>
</evidence>
<keyword evidence="12" id="KW-1185">Reference proteome</keyword>
<evidence type="ECO:0000256" key="3">
    <source>
        <dbReference type="ARBA" id="ARBA00022448"/>
    </source>
</evidence>
<feature type="transmembrane region" description="Helical" evidence="9">
    <location>
        <begin position="220"/>
        <end position="238"/>
    </location>
</feature>
<dbReference type="AlphaFoldDB" id="A0A5S4X1Z5"/>
<dbReference type="InterPro" id="IPR020846">
    <property type="entry name" value="MFS_dom"/>
</dbReference>
<evidence type="ECO:0000256" key="6">
    <source>
        <dbReference type="ARBA" id="ARBA00022847"/>
    </source>
</evidence>
<comment type="caution">
    <text evidence="11">The sequence shown here is derived from an EMBL/GenBank/DDBJ whole genome shotgun (WGS) entry which is preliminary data.</text>
</comment>
<dbReference type="GO" id="GO:0015293">
    <property type="term" value="F:symporter activity"/>
    <property type="evidence" value="ECO:0007669"/>
    <property type="project" value="UniProtKB-KW"/>
</dbReference>
<keyword evidence="5 9" id="KW-0812">Transmembrane</keyword>
<gene>
    <name evidence="11" type="ORF">FXB38_05850</name>
</gene>
<evidence type="ECO:0000259" key="10">
    <source>
        <dbReference type="PROSITE" id="PS50850"/>
    </source>
</evidence>
<feature type="transmembrane region" description="Helical" evidence="9">
    <location>
        <begin position="65"/>
        <end position="83"/>
    </location>
</feature>
<feature type="transmembrane region" description="Helical" evidence="9">
    <location>
        <begin position="89"/>
        <end position="109"/>
    </location>
</feature>
<feature type="transmembrane region" description="Helical" evidence="9">
    <location>
        <begin position="286"/>
        <end position="304"/>
    </location>
</feature>
<feature type="transmembrane region" description="Helical" evidence="9">
    <location>
        <begin position="379"/>
        <end position="399"/>
    </location>
</feature>
<keyword evidence="6" id="KW-0769">Symport</keyword>
<protein>
    <submittedName>
        <fullName evidence="11">MFS transporter</fullName>
    </submittedName>
</protein>
<dbReference type="Proteomes" id="UP000324853">
    <property type="component" value="Unassembled WGS sequence"/>
</dbReference>
<dbReference type="Gene3D" id="1.20.1250.20">
    <property type="entry name" value="MFS general substrate transporter like domains"/>
    <property type="match status" value="2"/>
</dbReference>
<evidence type="ECO:0000313" key="12">
    <source>
        <dbReference type="Proteomes" id="UP000324853"/>
    </source>
</evidence>
<feature type="transmembrane region" description="Helical" evidence="9">
    <location>
        <begin position="7"/>
        <end position="26"/>
    </location>
</feature>
<reference evidence="11 12" key="1">
    <citation type="submission" date="2019-08" db="EMBL/GenBank/DDBJ databases">
        <title>Bradyrhizobium hipponensis sp. nov., a rhizobium isolated from a Lupinus angustifolius root nodule in Tunisia.</title>
        <authorList>
            <person name="Off K."/>
            <person name="Rejili M."/>
            <person name="Mars M."/>
            <person name="Brachmann A."/>
            <person name="Marin M."/>
        </authorList>
    </citation>
    <scope>NUCLEOTIDE SEQUENCE [LARGE SCALE GENOMIC DNA]</scope>
    <source>
        <strain evidence="11 12">CTAW11</strain>
    </source>
</reference>
<proteinExistence type="inferred from homology"/>
<feature type="transmembrane region" description="Helical" evidence="9">
    <location>
        <begin position="32"/>
        <end position="53"/>
    </location>
</feature>
<dbReference type="PROSITE" id="PS00217">
    <property type="entry name" value="SUGAR_TRANSPORT_2"/>
    <property type="match status" value="1"/>
</dbReference>
<dbReference type="FunFam" id="1.20.1250.20:FF:000001">
    <property type="entry name" value="Dicarboxylate MFS transporter"/>
    <property type="match status" value="1"/>
</dbReference>
<evidence type="ECO:0000256" key="2">
    <source>
        <dbReference type="ARBA" id="ARBA00008240"/>
    </source>
</evidence>
<dbReference type="EMBL" id="VSSR01000011">
    <property type="protein sequence ID" value="TYL86937.1"/>
    <property type="molecule type" value="Genomic_DNA"/>
</dbReference>
<dbReference type="InterPro" id="IPR011701">
    <property type="entry name" value="MFS"/>
</dbReference>
<evidence type="ECO:0000256" key="5">
    <source>
        <dbReference type="ARBA" id="ARBA00022692"/>
    </source>
</evidence>
<feature type="transmembrane region" description="Helical" evidence="9">
    <location>
        <begin position="258"/>
        <end position="279"/>
    </location>
</feature>
<keyword evidence="3" id="KW-0813">Transport</keyword>
<dbReference type="GO" id="GO:0005886">
    <property type="term" value="C:plasma membrane"/>
    <property type="evidence" value="ECO:0007669"/>
    <property type="project" value="UniProtKB-SubCell"/>
</dbReference>
<dbReference type="PROSITE" id="PS50850">
    <property type="entry name" value="MFS"/>
    <property type="match status" value="1"/>
</dbReference>
<evidence type="ECO:0000256" key="4">
    <source>
        <dbReference type="ARBA" id="ARBA00022475"/>
    </source>
</evidence>
<dbReference type="Pfam" id="PF07690">
    <property type="entry name" value="MFS_1"/>
    <property type="match status" value="1"/>
</dbReference>
<evidence type="ECO:0000313" key="11">
    <source>
        <dbReference type="EMBL" id="TYL86937.1"/>
    </source>
</evidence>
<keyword evidence="7 9" id="KW-1133">Transmembrane helix</keyword>
<dbReference type="SUPFAM" id="SSF103473">
    <property type="entry name" value="MFS general substrate transporter"/>
    <property type="match status" value="1"/>
</dbReference>
<feature type="transmembrane region" description="Helical" evidence="9">
    <location>
        <begin position="130"/>
        <end position="153"/>
    </location>
</feature>
<comment type="similarity">
    <text evidence="2">Belongs to the major facilitator superfamily. Metabolite:H+ Symporter (MHS) family (TC 2.A.1.6) family.</text>
</comment>
<name>A0A5S4X1Z5_9BRAD</name>
<dbReference type="PANTHER" id="PTHR43528:SF1">
    <property type="entry name" value="ALPHA-KETOGLUTARATE PERMEASE"/>
    <property type="match status" value="1"/>
</dbReference>
<feature type="domain" description="Major facilitator superfamily (MFS) profile" evidence="10">
    <location>
        <begin position="1"/>
        <end position="403"/>
    </location>
</feature>